<reference evidence="4" key="1">
    <citation type="submission" date="2022-11" db="EMBL/GenBank/DDBJ databases">
        <authorList>
            <person name="Morgan W.R."/>
            <person name="Tartar A."/>
        </authorList>
    </citation>
    <scope>NUCLEOTIDE SEQUENCE</scope>
    <source>
        <strain evidence="4">ARSEF 373</strain>
    </source>
</reference>
<feature type="domain" description="DUF7492" evidence="3">
    <location>
        <begin position="54"/>
        <end position="246"/>
    </location>
</feature>
<feature type="region of interest" description="Disordered" evidence="1">
    <location>
        <begin position="250"/>
        <end position="394"/>
    </location>
</feature>
<dbReference type="EMBL" id="DAKRPA010000166">
    <property type="protein sequence ID" value="DAZ96487.1"/>
    <property type="molecule type" value="Genomic_DNA"/>
</dbReference>
<organism evidence="4 5">
    <name type="scientific">Lagenidium giganteum</name>
    <dbReference type="NCBI Taxonomy" id="4803"/>
    <lineage>
        <taxon>Eukaryota</taxon>
        <taxon>Sar</taxon>
        <taxon>Stramenopiles</taxon>
        <taxon>Oomycota</taxon>
        <taxon>Peronosporomycetes</taxon>
        <taxon>Pythiales</taxon>
        <taxon>Pythiaceae</taxon>
    </lineage>
</organism>
<proteinExistence type="predicted"/>
<feature type="compositionally biased region" description="Pro residues" evidence="1">
    <location>
        <begin position="250"/>
        <end position="302"/>
    </location>
</feature>
<feature type="compositionally biased region" description="Low complexity" evidence="1">
    <location>
        <begin position="303"/>
        <end position="327"/>
    </location>
</feature>
<name>A0AAV2YN94_9STRA</name>
<reference evidence="4" key="2">
    <citation type="journal article" date="2023" name="Microbiol Resour">
        <title>Decontamination and Annotation of the Draft Genome Sequence of the Oomycete Lagenidium giganteum ARSEF 373.</title>
        <authorList>
            <person name="Morgan W.R."/>
            <person name="Tartar A."/>
        </authorList>
    </citation>
    <scope>NUCLEOTIDE SEQUENCE</scope>
    <source>
        <strain evidence="4">ARSEF 373</strain>
    </source>
</reference>
<accession>A0AAV2YN94</accession>
<feature type="signal peptide" evidence="2">
    <location>
        <begin position="1"/>
        <end position="21"/>
    </location>
</feature>
<gene>
    <name evidence="4" type="ORF">N0F65_008354</name>
</gene>
<dbReference type="InterPro" id="IPR055915">
    <property type="entry name" value="DUF7492"/>
</dbReference>
<evidence type="ECO:0000256" key="1">
    <source>
        <dbReference type="SAM" id="MobiDB-lite"/>
    </source>
</evidence>
<keyword evidence="2" id="KW-0732">Signal</keyword>
<evidence type="ECO:0000313" key="5">
    <source>
        <dbReference type="Proteomes" id="UP001146120"/>
    </source>
</evidence>
<dbReference type="Pfam" id="PF24320">
    <property type="entry name" value="DUF7492"/>
    <property type="match status" value="1"/>
</dbReference>
<dbReference type="AlphaFoldDB" id="A0AAV2YN94"/>
<keyword evidence="5" id="KW-1185">Reference proteome</keyword>
<sequence>MIKLCSLVALTATALIHLAEAHTWIDCIDTDHSVVYDKAREWIYGGTKNNGICAGYMKNYPGRGDPDVNTKMTFKILMDQVPLGAPICTPGPADYSGWRHRLRVHPGQRFYYGYMDNGHVAKDKAGRGTYFGVYWTGSPNTQLEKTTDLTSDKLIDGQLHDFDDGNCGQSFEDGDFDGKIPSGRAGNDYPCVGEVVIPSGTAPGIYSLVWFWKFYNDKVDGSTLLTGGRYGGAAYTSCFEVEVLPAPVPAPAPTSAPPTTTSPPPVPTAAPLVPPTPTSAPNPAPVPAPAPTSAPSPVPVPAPASTSAPPTTTSPPTYAPPTSSSPPTSTPPATPPPTNPLPTDPPTSAPHTPCTRTPPPTPSTAAPVIPTPTPTPGHVRRHHRHHQGLDCGTK</sequence>
<feature type="compositionally biased region" description="Pro residues" evidence="1">
    <location>
        <begin position="328"/>
        <end position="348"/>
    </location>
</feature>
<evidence type="ECO:0000259" key="3">
    <source>
        <dbReference type="Pfam" id="PF24320"/>
    </source>
</evidence>
<evidence type="ECO:0000256" key="2">
    <source>
        <dbReference type="SAM" id="SignalP"/>
    </source>
</evidence>
<comment type="caution">
    <text evidence="4">The sequence shown here is derived from an EMBL/GenBank/DDBJ whole genome shotgun (WGS) entry which is preliminary data.</text>
</comment>
<protein>
    <recommendedName>
        <fullName evidence="3">DUF7492 domain-containing protein</fullName>
    </recommendedName>
</protein>
<evidence type="ECO:0000313" key="4">
    <source>
        <dbReference type="EMBL" id="DAZ96487.1"/>
    </source>
</evidence>
<dbReference type="Proteomes" id="UP001146120">
    <property type="component" value="Unassembled WGS sequence"/>
</dbReference>
<feature type="chain" id="PRO_5043337761" description="DUF7492 domain-containing protein" evidence="2">
    <location>
        <begin position="22"/>
        <end position="394"/>
    </location>
</feature>